<reference evidence="1" key="1">
    <citation type="journal article" date="2020" name="Fungal Divers.">
        <title>Resolving the Mortierellaceae phylogeny through synthesis of multi-gene phylogenetics and phylogenomics.</title>
        <authorList>
            <person name="Vandepol N."/>
            <person name="Liber J."/>
            <person name="Desiro A."/>
            <person name="Na H."/>
            <person name="Kennedy M."/>
            <person name="Barry K."/>
            <person name="Grigoriev I.V."/>
            <person name="Miller A.N."/>
            <person name="O'Donnell K."/>
            <person name="Stajich J.E."/>
            <person name="Bonito G."/>
        </authorList>
    </citation>
    <scope>NUCLEOTIDE SEQUENCE</scope>
    <source>
        <strain evidence="1">MES-2147</strain>
    </source>
</reference>
<evidence type="ECO:0000313" key="1">
    <source>
        <dbReference type="EMBL" id="KAF9924817.1"/>
    </source>
</evidence>
<accession>A0A9P6LRW0</accession>
<organism evidence="1 2">
    <name type="scientific">Modicella reniformis</name>
    <dbReference type="NCBI Taxonomy" id="1440133"/>
    <lineage>
        <taxon>Eukaryota</taxon>
        <taxon>Fungi</taxon>
        <taxon>Fungi incertae sedis</taxon>
        <taxon>Mucoromycota</taxon>
        <taxon>Mortierellomycotina</taxon>
        <taxon>Mortierellomycetes</taxon>
        <taxon>Mortierellales</taxon>
        <taxon>Mortierellaceae</taxon>
        <taxon>Modicella</taxon>
    </lineage>
</organism>
<proteinExistence type="predicted"/>
<evidence type="ECO:0000313" key="2">
    <source>
        <dbReference type="Proteomes" id="UP000749646"/>
    </source>
</evidence>
<gene>
    <name evidence="1" type="ORF">BGZ65_008129</name>
</gene>
<sequence>MPRFGQDQHPRRHPCLGPLLGHQGATTFLPLPDAPGEGRAFPEGPFPNIDVDTGSIINRLKQSPIPGVAYDTQIIDYLTRTIRFFGENDLYYDGAKEYHKLLNHGQYSSAVSVFYQWANFKQTSLRDPALCRQLQENQIKDNLPPAISHVTLQHAAQDVARHAVVALAS</sequence>
<dbReference type="Proteomes" id="UP000749646">
    <property type="component" value="Unassembled WGS sequence"/>
</dbReference>
<keyword evidence="2" id="KW-1185">Reference proteome</keyword>
<dbReference type="AlphaFoldDB" id="A0A9P6LRW0"/>
<dbReference type="EMBL" id="JAAAHW010010553">
    <property type="protein sequence ID" value="KAF9924817.1"/>
    <property type="molecule type" value="Genomic_DNA"/>
</dbReference>
<comment type="caution">
    <text evidence="1">The sequence shown here is derived from an EMBL/GenBank/DDBJ whole genome shotgun (WGS) entry which is preliminary data.</text>
</comment>
<protein>
    <submittedName>
        <fullName evidence="1">Uncharacterized protein</fullName>
    </submittedName>
</protein>
<name>A0A9P6LRW0_9FUNG</name>